<evidence type="ECO:0000313" key="2">
    <source>
        <dbReference type="EMBL" id="RNF18129.1"/>
    </source>
</evidence>
<dbReference type="GeneID" id="40318243"/>
<feature type="transmembrane region" description="Helical" evidence="1">
    <location>
        <begin position="69"/>
        <end position="91"/>
    </location>
</feature>
<gene>
    <name evidence="2" type="ORF">Tco025E_04632</name>
</gene>
<name>A0A3R7KZG6_9TRYP</name>
<dbReference type="GO" id="GO:0006508">
    <property type="term" value="P:proteolysis"/>
    <property type="evidence" value="ECO:0007669"/>
    <property type="project" value="UniProtKB-KW"/>
</dbReference>
<dbReference type="EMBL" id="MKKU01000241">
    <property type="protein sequence ID" value="RNF18129.1"/>
    <property type="molecule type" value="Genomic_DNA"/>
</dbReference>
<dbReference type="AlphaFoldDB" id="A0A3R7KZG6"/>
<evidence type="ECO:0000256" key="1">
    <source>
        <dbReference type="SAM" id="Phobius"/>
    </source>
</evidence>
<keyword evidence="1" id="KW-0472">Membrane</keyword>
<dbReference type="GO" id="GO:0008233">
    <property type="term" value="F:peptidase activity"/>
    <property type="evidence" value="ECO:0007669"/>
    <property type="project" value="UniProtKB-KW"/>
</dbReference>
<keyword evidence="2" id="KW-0378">Hydrolase</keyword>
<accession>A0A3R7KZG6</accession>
<proteinExistence type="predicted"/>
<keyword evidence="3" id="KW-1185">Reference proteome</keyword>
<keyword evidence="2" id="KW-0645">Protease</keyword>
<evidence type="ECO:0000313" key="3">
    <source>
        <dbReference type="Proteomes" id="UP000284403"/>
    </source>
</evidence>
<sequence length="154" mass="16932">MALVSSKLLQVLTYIYISSRLRSYIFFLFVLPFPASSSRLPQTRHLRLPPSTTDQHRHFSHAMRRPLRAALPLLLLLLATTCCAGGCLAAAHRRALDEAAMKSGPPPTAMVREVPRKGEGAAQAYTVAAAGEGKEWEPIRIVVSMEDLSDASKY</sequence>
<organism evidence="2 3">
    <name type="scientific">Trypanosoma conorhini</name>
    <dbReference type="NCBI Taxonomy" id="83891"/>
    <lineage>
        <taxon>Eukaryota</taxon>
        <taxon>Discoba</taxon>
        <taxon>Euglenozoa</taxon>
        <taxon>Kinetoplastea</taxon>
        <taxon>Metakinetoplastina</taxon>
        <taxon>Trypanosomatida</taxon>
        <taxon>Trypanosomatidae</taxon>
        <taxon>Trypanosoma</taxon>
    </lineage>
</organism>
<keyword evidence="1" id="KW-0812">Transmembrane</keyword>
<reference evidence="2 3" key="1">
    <citation type="journal article" date="2018" name="BMC Genomics">
        <title>Genomic comparison of Trypanosoma conorhini and Trypanosoma rangeli to Trypanosoma cruzi strains of high and low virulence.</title>
        <authorList>
            <person name="Bradwell K.R."/>
            <person name="Koparde V.N."/>
            <person name="Matveyev A.V."/>
            <person name="Serrano M.G."/>
            <person name="Alves J.M."/>
            <person name="Parikh H."/>
            <person name="Huang B."/>
            <person name="Lee V."/>
            <person name="Espinosa-Alvarez O."/>
            <person name="Ortiz P.A."/>
            <person name="Costa-Martins A.G."/>
            <person name="Teixeira M.M."/>
            <person name="Buck G.A."/>
        </authorList>
    </citation>
    <scope>NUCLEOTIDE SEQUENCE [LARGE SCALE GENOMIC DNA]</scope>
    <source>
        <strain evidence="2 3">025E</strain>
    </source>
</reference>
<dbReference type="RefSeq" id="XP_029228372.1">
    <property type="nucleotide sequence ID" value="XM_029371542.1"/>
</dbReference>
<keyword evidence="1" id="KW-1133">Transmembrane helix</keyword>
<protein>
    <submittedName>
        <fullName evidence="2">Surface protease GP63</fullName>
    </submittedName>
</protein>
<comment type="caution">
    <text evidence="2">The sequence shown here is derived from an EMBL/GenBank/DDBJ whole genome shotgun (WGS) entry which is preliminary data.</text>
</comment>
<dbReference type="Proteomes" id="UP000284403">
    <property type="component" value="Unassembled WGS sequence"/>
</dbReference>
<feature type="non-terminal residue" evidence="2">
    <location>
        <position position="154"/>
    </location>
</feature>